<dbReference type="HAMAP" id="MF_00074">
    <property type="entry name" value="16SrRNA_methyltr_G"/>
    <property type="match status" value="1"/>
</dbReference>
<dbReference type="GO" id="GO:0070043">
    <property type="term" value="F:rRNA (guanine-N7-)-methyltransferase activity"/>
    <property type="evidence" value="ECO:0007669"/>
    <property type="project" value="UniProtKB-UniRule"/>
</dbReference>
<dbReference type="Pfam" id="PF02527">
    <property type="entry name" value="GidB"/>
    <property type="match status" value="1"/>
</dbReference>
<dbReference type="EMBL" id="ATNL01000008">
    <property type="protein sequence ID" value="KON73262.1"/>
    <property type="molecule type" value="Genomic_DNA"/>
</dbReference>
<dbReference type="NCBIfam" id="TIGR00138">
    <property type="entry name" value="rsmG_gidB"/>
    <property type="match status" value="1"/>
</dbReference>
<evidence type="ECO:0000313" key="8">
    <source>
        <dbReference type="Proteomes" id="UP000037387"/>
    </source>
</evidence>
<feature type="binding site" evidence="6">
    <location>
        <position position="89"/>
    </location>
    <ligand>
        <name>S-adenosyl-L-methionine</name>
        <dbReference type="ChEBI" id="CHEBI:59789"/>
    </ligand>
</feature>
<dbReference type="PANTHER" id="PTHR31760:SF0">
    <property type="entry name" value="S-ADENOSYL-L-METHIONINE-DEPENDENT METHYLTRANSFERASES SUPERFAMILY PROTEIN"/>
    <property type="match status" value="1"/>
</dbReference>
<comment type="caution">
    <text evidence="7">The sequence shown here is derived from an EMBL/GenBank/DDBJ whole genome shotgun (WGS) entry which is preliminary data.</text>
</comment>
<keyword evidence="5 6" id="KW-0949">S-adenosyl-L-methionine</keyword>
<dbReference type="InterPro" id="IPR003682">
    <property type="entry name" value="rRNA_ssu_MeTfrase_G"/>
</dbReference>
<comment type="function">
    <text evidence="6">Specifically methylates the N7 position of a guanine in 16S rRNA.</text>
</comment>
<keyword evidence="4 6" id="KW-0808">Transferase</keyword>
<keyword evidence="3 6" id="KW-0489">Methyltransferase</keyword>
<evidence type="ECO:0000256" key="5">
    <source>
        <dbReference type="ARBA" id="ARBA00022691"/>
    </source>
</evidence>
<proteinExistence type="inferred from homology"/>
<sequence>MPIDEEAEEPMRDLVDGNAEPEISREALTEYFGAAYPTIERFADRLREEGELRGLIGPREVPRIWDRHILNSAAVVPFLPETGLIADIGSGAGLPGVVIAAMRPGASVYLVEPMERRCAWLSEIATDLNLANIEVKRGRAEEYHGAFECDAVTSRAVAALDKLVRLSLPLVRPGGEMIVLKGRNVAREVEPARKVLRRLKGSEPEIVDAPTIAGVETTTVVRIVRQTGAR</sequence>
<dbReference type="CDD" id="cd02440">
    <property type="entry name" value="AdoMet_MTases"/>
    <property type="match status" value="1"/>
</dbReference>
<dbReference type="RefSeq" id="WP_260665789.1">
    <property type="nucleotide sequence ID" value="NZ_KQ435290.1"/>
</dbReference>
<evidence type="ECO:0000256" key="1">
    <source>
        <dbReference type="ARBA" id="ARBA00022490"/>
    </source>
</evidence>
<feature type="binding site" evidence="6">
    <location>
        <position position="155"/>
    </location>
    <ligand>
        <name>S-adenosyl-L-methionine</name>
        <dbReference type="ChEBI" id="CHEBI:59789"/>
    </ligand>
</feature>
<dbReference type="InterPro" id="IPR029063">
    <property type="entry name" value="SAM-dependent_MTases_sf"/>
</dbReference>
<dbReference type="AlphaFoldDB" id="A0A0M0F792"/>
<keyword evidence="1 6" id="KW-0963">Cytoplasm</keyword>
<organism evidence="7 8">
    <name type="scientific">Cellulosimicrobium cellulans F16</name>
    <dbReference type="NCBI Taxonomy" id="1350482"/>
    <lineage>
        <taxon>Bacteria</taxon>
        <taxon>Bacillati</taxon>
        <taxon>Actinomycetota</taxon>
        <taxon>Actinomycetes</taxon>
        <taxon>Micrococcales</taxon>
        <taxon>Promicromonosporaceae</taxon>
        <taxon>Cellulosimicrobium</taxon>
    </lineage>
</organism>
<dbReference type="GO" id="GO:0005829">
    <property type="term" value="C:cytosol"/>
    <property type="evidence" value="ECO:0007669"/>
    <property type="project" value="TreeGrafter"/>
</dbReference>
<evidence type="ECO:0000256" key="4">
    <source>
        <dbReference type="ARBA" id="ARBA00022679"/>
    </source>
</evidence>
<feature type="binding site" evidence="6">
    <location>
        <begin position="140"/>
        <end position="141"/>
    </location>
    <ligand>
        <name>S-adenosyl-L-methionine</name>
        <dbReference type="ChEBI" id="CHEBI:59789"/>
    </ligand>
</feature>
<evidence type="ECO:0000256" key="2">
    <source>
        <dbReference type="ARBA" id="ARBA00022552"/>
    </source>
</evidence>
<reference evidence="7 8" key="1">
    <citation type="journal article" date="2015" name="Sci. Rep.">
        <title>Functional and structural properties of a novel cellulosome-like multienzyme complex: efficient glycoside hydrolysis of water-insoluble 7-xylosyl-10-deacetylpaclitaxel.</title>
        <authorList>
            <person name="Dou T.Y."/>
            <person name="Luan H.W."/>
            <person name="Ge G.B."/>
            <person name="Dong M.M."/>
            <person name="Zou H.F."/>
            <person name="He Y.Q."/>
            <person name="Cui P."/>
            <person name="Wang J.Y."/>
            <person name="Hao D.C."/>
            <person name="Yang S.L."/>
            <person name="Yang L."/>
        </authorList>
    </citation>
    <scope>NUCLEOTIDE SEQUENCE [LARGE SCALE GENOMIC DNA]</scope>
    <source>
        <strain evidence="7 8">F16</strain>
    </source>
</reference>
<dbReference type="PATRIC" id="fig|1350482.3.peg.2006"/>
<dbReference type="Proteomes" id="UP000037387">
    <property type="component" value="Unassembled WGS sequence"/>
</dbReference>
<dbReference type="Gene3D" id="3.40.50.150">
    <property type="entry name" value="Vaccinia Virus protein VP39"/>
    <property type="match status" value="1"/>
</dbReference>
<keyword evidence="8" id="KW-1185">Reference proteome</keyword>
<evidence type="ECO:0000256" key="6">
    <source>
        <dbReference type="HAMAP-Rule" id="MF_00074"/>
    </source>
</evidence>
<dbReference type="SUPFAM" id="SSF53335">
    <property type="entry name" value="S-adenosyl-L-methionine-dependent methyltransferases"/>
    <property type="match status" value="1"/>
</dbReference>
<protein>
    <recommendedName>
        <fullName evidence="6">Ribosomal RNA small subunit methyltransferase G</fullName>
        <ecNumber evidence="6">2.1.1.-</ecNumber>
    </recommendedName>
    <alternativeName>
        <fullName evidence="6">16S rRNA 7-methylguanosine methyltransferase</fullName>
        <shortName evidence="6">16S rRNA m7G methyltransferase</shortName>
    </alternativeName>
</protein>
<dbReference type="PIRSF" id="PIRSF003078">
    <property type="entry name" value="GidB"/>
    <property type="match status" value="1"/>
</dbReference>
<dbReference type="PANTHER" id="PTHR31760">
    <property type="entry name" value="S-ADENOSYL-L-METHIONINE-DEPENDENT METHYLTRANSFERASES SUPERFAMILY PROTEIN"/>
    <property type="match status" value="1"/>
</dbReference>
<comment type="similarity">
    <text evidence="6">Belongs to the methyltransferase superfamily. RNA methyltransferase RsmG family.</text>
</comment>
<feature type="binding site" evidence="6">
    <location>
        <position position="94"/>
    </location>
    <ligand>
        <name>S-adenosyl-L-methionine</name>
        <dbReference type="ChEBI" id="CHEBI:59789"/>
    </ligand>
</feature>
<evidence type="ECO:0000256" key="3">
    <source>
        <dbReference type="ARBA" id="ARBA00022603"/>
    </source>
</evidence>
<gene>
    <name evidence="6" type="primary">rsmG</name>
    <name evidence="7" type="ORF">M768_09990</name>
</gene>
<keyword evidence="2 6" id="KW-0698">rRNA processing</keyword>
<name>A0A0M0F792_CELCE</name>
<evidence type="ECO:0000313" key="7">
    <source>
        <dbReference type="EMBL" id="KON73262.1"/>
    </source>
</evidence>
<dbReference type="EC" id="2.1.1.-" evidence="6"/>
<comment type="caution">
    <text evidence="6">Lacks conserved residue(s) required for the propagation of feature annotation.</text>
</comment>
<accession>A0A0M0F792</accession>
<comment type="subcellular location">
    <subcellularLocation>
        <location evidence="6">Cytoplasm</location>
    </subcellularLocation>
</comment>